<organism evidence="1 2">
    <name type="scientific">Halobacillus salinus</name>
    <dbReference type="NCBI Taxonomy" id="192814"/>
    <lineage>
        <taxon>Bacteria</taxon>
        <taxon>Bacillati</taxon>
        <taxon>Bacillota</taxon>
        <taxon>Bacilli</taxon>
        <taxon>Bacillales</taxon>
        <taxon>Bacillaceae</taxon>
        <taxon>Halobacillus</taxon>
    </lineage>
</organism>
<dbReference type="Gene3D" id="2.60.120.260">
    <property type="entry name" value="Galactose-binding domain-like"/>
    <property type="match status" value="1"/>
</dbReference>
<dbReference type="Pfam" id="PF20773">
    <property type="entry name" value="InhA-like_MAM"/>
    <property type="match status" value="1"/>
</dbReference>
<reference evidence="1 2" key="1">
    <citation type="journal article" date="2003" name="Int. J. Syst. Evol. Microbiol.">
        <title>Halobacillus salinus sp. nov., isolated from a salt lake on the coast of the East Sea in Korea.</title>
        <authorList>
            <person name="Yoon J.H."/>
            <person name="Kang K.H."/>
            <person name="Park Y.H."/>
        </authorList>
    </citation>
    <scope>NUCLEOTIDE SEQUENCE [LARGE SCALE GENOMIC DNA]</scope>
    <source>
        <strain evidence="1 2">HSL-3</strain>
    </source>
</reference>
<sequence>MSPDNSFVARKTSFELTIQNFLNILHNKTYGFTKISSGGIILNKHKLTALLSTGALALSLITPVATPHAESSSTYENWNVERYGDRIDIDGKLQKQSESESFQKEALQTIKENANETNFNEEEAANDSSDGNFTYDGGTKQFLNRDLGFQDFTLRSVGEHVEVWVANDLSFGEGDPRDAHVVTQEQVDKMAKEFDENIYDKATEFFGTPDALDGTNAQLEDLGIVPEGYYNGDGDKVMIHVSNIKDDNYADPEYPFFVAGFFWQTLENYMDRNIISIDSSDWENRLESTFYGTTIHEFQHLIHADNDGDETSWLNEGMSTFSEYLGGYGLDSGSINFLLDHPENSLTNWDEHVNAATGPETIADYGLVQLFTLYNYERFGQEFIRHVAKDGANSIESYNQAYEDFNLGVTFNDVYQDFSTALVVDDDKFKGGKYGFENIDLRELPTEDGERGFTVNFEKAKTYEKEGVPAWGTDFKEFDFSPHEKVDTLNFNGTDFESNIWESLQDPLGSDNEVLWGGEGDELDNNLIFKADLTDVDKATLNFDHYVDIEETWDYGVVQVSTDDGQTWTSLSNENTRTDVVEEGYPKIKENVPGFTGHFDDYQSESFDLSEYAGQEVHISFRYLTDWGYNDAGWFIDNIEVPEIGLNYDGTTKEPFMSKAELLEQYVDYGVTFIKEKQNGKYQVIEVDPFNITQEEALDLQQAFRKGKTYMTTYYAAPQDSLNPVSFEYEVKYKEKGNKKNK</sequence>
<dbReference type="EMBL" id="SRJC01000006">
    <property type="protein sequence ID" value="TGB01506.1"/>
    <property type="molecule type" value="Genomic_DNA"/>
</dbReference>
<dbReference type="STRING" id="192814.GCA_900166575_00089"/>
<evidence type="ECO:0000313" key="2">
    <source>
        <dbReference type="Proteomes" id="UP000297982"/>
    </source>
</evidence>
<accession>A0A4Z0GVE7</accession>
<evidence type="ECO:0000313" key="1">
    <source>
        <dbReference type="EMBL" id="TGB01506.1"/>
    </source>
</evidence>
<gene>
    <name evidence="1" type="ORF">E4663_16620</name>
</gene>
<dbReference type="AlphaFoldDB" id="A0A4Z0GVE7"/>
<name>A0A4Z0GVE7_9BACI</name>
<proteinExistence type="predicted"/>
<comment type="caution">
    <text evidence="1">The sequence shown here is derived from an EMBL/GenBank/DDBJ whole genome shotgun (WGS) entry which is preliminary data.</text>
</comment>
<dbReference type="Proteomes" id="UP000297982">
    <property type="component" value="Unassembled WGS sequence"/>
</dbReference>
<keyword evidence="2" id="KW-1185">Reference proteome</keyword>
<protein>
    <submittedName>
        <fullName evidence="1">Peptidase M6</fullName>
    </submittedName>
</protein>
<dbReference type="NCBIfam" id="NF038128">
    <property type="entry name" value="choice_anch_J"/>
    <property type="match status" value="1"/>
</dbReference>